<dbReference type="Proteomes" id="UP000001056">
    <property type="component" value="Unassembled WGS sequence"/>
</dbReference>
<dbReference type="AlphaFoldDB" id="Q2HIE5"/>
<name>Q2HIE5_CHAGB</name>
<dbReference type="GO" id="GO:0006508">
    <property type="term" value="P:proteolysis"/>
    <property type="evidence" value="ECO:0007669"/>
    <property type="project" value="InterPro"/>
</dbReference>
<evidence type="ECO:0000256" key="1">
    <source>
        <dbReference type="SAM" id="MobiDB-lite"/>
    </source>
</evidence>
<dbReference type="Gene3D" id="1.25.40.20">
    <property type="entry name" value="Ankyrin repeat-containing domain"/>
    <property type="match status" value="1"/>
</dbReference>
<dbReference type="InterPro" id="IPR036852">
    <property type="entry name" value="Peptidase_S8/S53_dom_sf"/>
</dbReference>
<organism evidence="2 3">
    <name type="scientific">Chaetomium globosum (strain ATCC 6205 / CBS 148.51 / DSM 1962 / NBRC 6347 / NRRL 1970)</name>
    <name type="common">Soil fungus</name>
    <dbReference type="NCBI Taxonomy" id="306901"/>
    <lineage>
        <taxon>Eukaryota</taxon>
        <taxon>Fungi</taxon>
        <taxon>Dikarya</taxon>
        <taxon>Ascomycota</taxon>
        <taxon>Pezizomycotina</taxon>
        <taxon>Sordariomycetes</taxon>
        <taxon>Sordariomycetidae</taxon>
        <taxon>Sordariales</taxon>
        <taxon>Chaetomiaceae</taxon>
        <taxon>Chaetomium</taxon>
    </lineage>
</organism>
<feature type="region of interest" description="Disordered" evidence="1">
    <location>
        <begin position="189"/>
        <end position="213"/>
    </location>
</feature>
<dbReference type="RefSeq" id="XP_001219230.1">
    <property type="nucleotide sequence ID" value="XM_001219229.1"/>
</dbReference>
<feature type="compositionally biased region" description="Basic and acidic residues" evidence="1">
    <location>
        <begin position="190"/>
        <end position="199"/>
    </location>
</feature>
<dbReference type="OrthoDB" id="5093543at2759"/>
<dbReference type="SUPFAM" id="SSF52743">
    <property type="entry name" value="Subtilisin-like"/>
    <property type="match status" value="1"/>
</dbReference>
<dbReference type="HOGENOM" id="CLU_489151_0_0_1"/>
<feature type="region of interest" description="Disordered" evidence="1">
    <location>
        <begin position="1"/>
        <end position="25"/>
    </location>
</feature>
<dbReference type="GO" id="GO:0004252">
    <property type="term" value="F:serine-type endopeptidase activity"/>
    <property type="evidence" value="ECO:0007669"/>
    <property type="project" value="InterPro"/>
</dbReference>
<feature type="region of interest" description="Disordered" evidence="1">
    <location>
        <begin position="287"/>
        <end position="313"/>
    </location>
</feature>
<evidence type="ECO:0000313" key="3">
    <source>
        <dbReference type="Proteomes" id="UP000001056"/>
    </source>
</evidence>
<reference evidence="3" key="1">
    <citation type="journal article" date="2015" name="Genome Announc.">
        <title>Draft genome sequence of the cellulolytic fungus Chaetomium globosum.</title>
        <authorList>
            <person name="Cuomo C.A."/>
            <person name="Untereiner W.A."/>
            <person name="Ma L.-J."/>
            <person name="Grabherr M."/>
            <person name="Birren B.W."/>
        </authorList>
    </citation>
    <scope>NUCLEOTIDE SEQUENCE [LARGE SCALE GENOMIC DNA]</scope>
    <source>
        <strain evidence="3">ATCC 6205 / CBS 148.51 / DSM 1962 / NBRC 6347 / NRRL 1970</strain>
    </source>
</reference>
<evidence type="ECO:0000313" key="2">
    <source>
        <dbReference type="EMBL" id="EAQ91774.1"/>
    </source>
</evidence>
<proteinExistence type="predicted"/>
<gene>
    <name evidence="2" type="ORF">CHGG_00009</name>
</gene>
<dbReference type="eggNOG" id="ENOG502S098">
    <property type="taxonomic scope" value="Eukaryota"/>
</dbReference>
<protein>
    <submittedName>
        <fullName evidence="2">Uncharacterized protein</fullName>
    </submittedName>
</protein>
<dbReference type="VEuPathDB" id="FungiDB:CHGG_00009"/>
<dbReference type="InterPro" id="IPR036770">
    <property type="entry name" value="Ankyrin_rpt-contain_sf"/>
</dbReference>
<dbReference type="GeneID" id="4387174"/>
<sequence>MDPDPGFRRSGEKFENATRSIKSRQKFSAKDGDDFVATYKREASLGMEELSGNLLHTIVDVVKHNEDTNPADMEFLVRKLVGKYPALLNGWNKEKQNPIFMAIQSGRNKCHQLVAYMVSACMDRSSTSTDYGWCPDEALRRQAQDGKTCLHLAFRENLDSDETLRLLVNNASDRTLAVQEDAVEVQRTGRLADKEHEQDAESQTTKPLEREDMNNNAALRAWSEKDGLVMLPNLEAIYLVGPSPNKMYDSPEWIRNKIEQFQTRLNAHRRLSTAQDQVMGHIEVVSISHTDEQRNAVSSDAPKPTPSEKGVNSHQWLDSTARFAGEMDRFWPKTEDVVVALIDDGVDIFDRSMGNRVLEGKSFDFHNGKARPPYSSAGGYVHKVLDEAVRRKVLMFCSAPDRGKFSHTDYPSGPWRKGFFLIGAANTDGTVFRWTSEDGVNYVLPGVDVVKEEVAGSSSRHDALQRDATKPLIGFRYETGSGVATALAAGLAAMILYCVKTTILILKTANPSKGNINAIPDDGADHIAHPVAMEHAFATLGHVTPNKFNYPSLGSAG</sequence>
<dbReference type="Gene3D" id="3.40.50.200">
    <property type="entry name" value="Peptidase S8/S53 domain"/>
    <property type="match status" value="1"/>
</dbReference>
<dbReference type="InParanoid" id="Q2HIE5"/>
<dbReference type="EMBL" id="CH408029">
    <property type="protein sequence ID" value="EAQ91774.1"/>
    <property type="molecule type" value="Genomic_DNA"/>
</dbReference>
<accession>Q2HIE5</accession>
<feature type="compositionally biased region" description="Basic and acidic residues" evidence="1">
    <location>
        <begin position="1"/>
        <end position="16"/>
    </location>
</feature>
<keyword evidence="3" id="KW-1185">Reference proteome</keyword>